<evidence type="ECO:0000256" key="10">
    <source>
        <dbReference type="ARBA" id="ARBA00030308"/>
    </source>
</evidence>
<evidence type="ECO:0000256" key="5">
    <source>
        <dbReference type="ARBA" id="ARBA00022723"/>
    </source>
</evidence>
<dbReference type="GO" id="GO:0046872">
    <property type="term" value="F:metal ion binding"/>
    <property type="evidence" value="ECO:0007669"/>
    <property type="project" value="UniProtKB-KW"/>
</dbReference>
<evidence type="ECO:0000256" key="12">
    <source>
        <dbReference type="ARBA" id="ARBA00049546"/>
    </source>
</evidence>
<keyword evidence="5 13" id="KW-0479">Metal-binding</keyword>
<evidence type="ECO:0000256" key="6">
    <source>
        <dbReference type="ARBA" id="ARBA00022801"/>
    </source>
</evidence>
<evidence type="ECO:0000313" key="16">
    <source>
        <dbReference type="EMBL" id="SLN61339.1"/>
    </source>
</evidence>
<evidence type="ECO:0000256" key="1">
    <source>
        <dbReference type="ARBA" id="ARBA00001946"/>
    </source>
</evidence>
<feature type="binding site" evidence="13">
    <location>
        <position position="269"/>
    </location>
    <ligand>
        <name>Mg(2+)</name>
        <dbReference type="ChEBI" id="CHEBI:18420"/>
        <label>1</label>
    </ligand>
</feature>
<dbReference type="Gene3D" id="3.10.490.10">
    <property type="entry name" value="Gamma-glutamyl cyclotransferase-like"/>
    <property type="match status" value="1"/>
</dbReference>
<evidence type="ECO:0000256" key="14">
    <source>
        <dbReference type="PIRSR" id="PIRSR604385-3"/>
    </source>
</evidence>
<reference evidence="16 17" key="1">
    <citation type="submission" date="2017-03" db="EMBL/GenBank/DDBJ databases">
        <authorList>
            <person name="Afonso C.L."/>
            <person name="Miller P.J."/>
            <person name="Scott M.A."/>
            <person name="Spackman E."/>
            <person name="Goraichik I."/>
            <person name="Dimitrov K.M."/>
            <person name="Suarez D.L."/>
            <person name="Swayne D.E."/>
        </authorList>
    </citation>
    <scope>NUCLEOTIDE SEQUENCE [LARGE SCALE GENOMIC DNA]</scope>
    <source>
        <strain evidence="16 17">CECT 8287</strain>
    </source>
</reference>
<dbReference type="InterPro" id="IPR015797">
    <property type="entry name" value="NUDIX_hydrolase-like_dom_sf"/>
</dbReference>
<organism evidence="16 17">
    <name type="scientific">Roseovarius litorisediminis</name>
    <dbReference type="NCBI Taxonomy" id="1312363"/>
    <lineage>
        <taxon>Bacteria</taxon>
        <taxon>Pseudomonadati</taxon>
        <taxon>Pseudomonadota</taxon>
        <taxon>Alphaproteobacteria</taxon>
        <taxon>Rhodobacterales</taxon>
        <taxon>Roseobacteraceae</taxon>
        <taxon>Roseovarius</taxon>
    </lineage>
</organism>
<evidence type="ECO:0000256" key="11">
    <source>
        <dbReference type="ARBA" id="ARBA00033056"/>
    </source>
</evidence>
<evidence type="ECO:0000256" key="9">
    <source>
        <dbReference type="ARBA" id="ARBA00030162"/>
    </source>
</evidence>
<evidence type="ECO:0000256" key="3">
    <source>
        <dbReference type="ARBA" id="ARBA00012453"/>
    </source>
</evidence>
<evidence type="ECO:0000313" key="17">
    <source>
        <dbReference type="Proteomes" id="UP000193827"/>
    </source>
</evidence>
<dbReference type="NCBIfam" id="TIGR00052">
    <property type="entry name" value="nudix-type nucleoside diphosphatase, YffH/AdpP family"/>
    <property type="match status" value="1"/>
</dbReference>
<proteinExistence type="inferred from homology"/>
<evidence type="ECO:0000259" key="15">
    <source>
        <dbReference type="PROSITE" id="PS51462"/>
    </source>
</evidence>
<protein>
    <recommendedName>
        <fullName evidence="4">ADP-ribose pyrophosphatase</fullName>
        <ecNumber evidence="3">3.6.1.13</ecNumber>
    </recommendedName>
    <alternativeName>
        <fullName evidence="9">ADP-ribose diphosphatase</fullName>
    </alternativeName>
    <alternativeName>
        <fullName evidence="11">ADP-ribose phosphohydrolase</fullName>
    </alternativeName>
    <alternativeName>
        <fullName evidence="10">Adenosine diphosphoribose pyrophosphatase</fullName>
    </alternativeName>
</protein>
<dbReference type="InterPro" id="IPR013024">
    <property type="entry name" value="GGCT-like"/>
</dbReference>
<dbReference type="GO" id="GO:0047631">
    <property type="term" value="F:ADP-ribose diphosphatase activity"/>
    <property type="evidence" value="ECO:0007669"/>
    <property type="project" value="UniProtKB-EC"/>
</dbReference>
<feature type="binding site" evidence="13">
    <location>
        <position position="273"/>
    </location>
    <ligand>
        <name>Mg(2+)</name>
        <dbReference type="ChEBI" id="CHEBI:18420"/>
        <label>1</label>
    </ligand>
</feature>
<dbReference type="PANTHER" id="PTHR11839">
    <property type="entry name" value="UDP/ADP-SUGAR PYROPHOSPHATASE"/>
    <property type="match status" value="1"/>
</dbReference>
<dbReference type="Gene3D" id="3.90.79.10">
    <property type="entry name" value="Nucleoside Triphosphate Pyrophosphohydrolase"/>
    <property type="match status" value="1"/>
</dbReference>
<accession>A0A1Y5TD17</accession>
<dbReference type="CDD" id="cd24155">
    <property type="entry name" value="NUDIX_ADPRase"/>
    <property type="match status" value="1"/>
</dbReference>
<evidence type="ECO:0000256" key="4">
    <source>
        <dbReference type="ARBA" id="ARBA00013297"/>
    </source>
</evidence>
<dbReference type="CDD" id="cd06661">
    <property type="entry name" value="GGCT_like"/>
    <property type="match status" value="1"/>
</dbReference>
<dbReference type="GO" id="GO:0019693">
    <property type="term" value="P:ribose phosphate metabolic process"/>
    <property type="evidence" value="ECO:0007669"/>
    <property type="project" value="TreeGrafter"/>
</dbReference>
<dbReference type="EC" id="3.6.1.13" evidence="3"/>
<dbReference type="Pfam" id="PF00293">
    <property type="entry name" value="NUDIX"/>
    <property type="match status" value="1"/>
</dbReference>
<evidence type="ECO:0000256" key="13">
    <source>
        <dbReference type="PIRSR" id="PIRSR604385-2"/>
    </source>
</evidence>
<keyword evidence="7 13" id="KW-0460">Magnesium</keyword>
<gene>
    <name evidence="16" type="primary">nudF</name>
    <name evidence="16" type="ORF">PEL8287_03319</name>
</gene>
<dbReference type="InterPro" id="IPR004385">
    <property type="entry name" value="NDP_pyrophosphatase"/>
</dbReference>
<dbReference type="Proteomes" id="UP000193827">
    <property type="component" value="Unassembled WGS sequence"/>
</dbReference>
<feature type="binding site" evidence="13">
    <location>
        <position position="253"/>
    </location>
    <ligand>
        <name>Mg(2+)</name>
        <dbReference type="ChEBI" id="CHEBI:18420"/>
        <label>1</label>
    </ligand>
</feature>
<dbReference type="PROSITE" id="PS51462">
    <property type="entry name" value="NUDIX"/>
    <property type="match status" value="1"/>
</dbReference>
<dbReference type="InterPro" id="IPR000086">
    <property type="entry name" value="NUDIX_hydrolase_dom"/>
</dbReference>
<evidence type="ECO:0000256" key="2">
    <source>
        <dbReference type="ARBA" id="ARBA00007482"/>
    </source>
</evidence>
<dbReference type="GO" id="GO:0019144">
    <property type="term" value="F:ADP-sugar diphosphatase activity"/>
    <property type="evidence" value="ECO:0007669"/>
    <property type="project" value="TreeGrafter"/>
</dbReference>
<dbReference type="GO" id="GO:0005829">
    <property type="term" value="C:cytosol"/>
    <property type="evidence" value="ECO:0007669"/>
    <property type="project" value="TreeGrafter"/>
</dbReference>
<dbReference type="SUPFAM" id="SSF55811">
    <property type="entry name" value="Nudix"/>
    <property type="match status" value="1"/>
</dbReference>
<evidence type="ECO:0000256" key="8">
    <source>
        <dbReference type="ARBA" id="ARBA00025164"/>
    </source>
</evidence>
<feature type="binding site" evidence="13">
    <location>
        <position position="322"/>
    </location>
    <ligand>
        <name>Mg(2+)</name>
        <dbReference type="ChEBI" id="CHEBI:18420"/>
        <label>1</label>
    </ligand>
</feature>
<comment type="cofactor">
    <cofactor evidence="1 13">
        <name>Mg(2+)</name>
        <dbReference type="ChEBI" id="CHEBI:18420"/>
    </cofactor>
</comment>
<dbReference type="GO" id="GO:0006753">
    <property type="term" value="P:nucleoside phosphate metabolic process"/>
    <property type="evidence" value="ECO:0007669"/>
    <property type="project" value="TreeGrafter"/>
</dbReference>
<comment type="similarity">
    <text evidence="2">Belongs to the Nudix hydrolase family. NudF subfamily.</text>
</comment>
<comment type="function">
    <text evidence="8">Acts on ADP-mannose and ADP-glucose as well as ADP-ribose. Prevents glycogen biosynthesis. The reaction catalyzed by this enzyme is a limiting step of the gluconeogenic process.</text>
</comment>
<dbReference type="PANTHER" id="PTHR11839:SF5">
    <property type="entry name" value="ADP-RIBOSE PYROPHOSPHATASE"/>
    <property type="match status" value="1"/>
</dbReference>
<keyword evidence="17" id="KW-1185">Reference proteome</keyword>
<name>A0A1Y5TD17_9RHOB</name>
<comment type="catalytic activity">
    <reaction evidence="12">
        <text>ADP-D-ribose + H2O = D-ribose 5-phosphate + AMP + 2 H(+)</text>
        <dbReference type="Rhea" id="RHEA:10412"/>
        <dbReference type="ChEBI" id="CHEBI:15377"/>
        <dbReference type="ChEBI" id="CHEBI:15378"/>
        <dbReference type="ChEBI" id="CHEBI:57967"/>
        <dbReference type="ChEBI" id="CHEBI:78346"/>
        <dbReference type="ChEBI" id="CHEBI:456215"/>
        <dbReference type="EC" id="3.6.1.13"/>
    </reaction>
</comment>
<evidence type="ECO:0000256" key="7">
    <source>
        <dbReference type="ARBA" id="ARBA00022842"/>
    </source>
</evidence>
<feature type="short sequence motif" description="Nudix box" evidence="14">
    <location>
        <begin position="254"/>
        <end position="276"/>
    </location>
</feature>
<sequence length="366" mass="40507">MGLPGLIRDICGPMAQALAPVPAEVQGYRLSSREDCWFPMLLAAQGGRVAGILLSQVPPDVMERLTYFAAGLQHFPTATDVVVEGRIIKAQVFLAGRTDTGFDAAWDAQAWQARWEPLARDAVREMMGHQGRFSAAELPQRLPMILSRAAARQAAAMGAPRAVRSDMSHAMVEDISETTCHAGFFLTREHRLRHPRFDGTMSTPVTREVFVATDAAIVLPYDARRDRVLLVEQFRMGPYGRGDQYPWMLEPVAGRVDPGETPEQTARRECVEEAGLILHGLEHIASYYCSPGCSTEYFHTYLGLCDLPDKSRGKGGLDSEDEDIRTHVLNFDDALRLCSSGEADNGPLILSLIWLKAERERLRAVA</sequence>
<dbReference type="EMBL" id="FWFL01000010">
    <property type="protein sequence ID" value="SLN61339.1"/>
    <property type="molecule type" value="Genomic_DNA"/>
</dbReference>
<keyword evidence="6 16" id="KW-0378">Hydrolase</keyword>
<dbReference type="AlphaFoldDB" id="A0A1Y5TD17"/>
<feature type="domain" description="Nudix hydrolase" evidence="15">
    <location>
        <begin position="211"/>
        <end position="351"/>
    </location>
</feature>